<dbReference type="EMBL" id="FPAA01000005">
    <property type="protein sequence ID" value="SFS66263.1"/>
    <property type="molecule type" value="Genomic_DNA"/>
</dbReference>
<dbReference type="Proteomes" id="UP000198660">
    <property type="component" value="Unassembled WGS sequence"/>
</dbReference>
<keyword evidence="1" id="KW-0472">Membrane</keyword>
<evidence type="ECO:0000313" key="2">
    <source>
        <dbReference type="EMBL" id="SFS66263.1"/>
    </source>
</evidence>
<gene>
    <name evidence="2" type="ORF">SAMN05444972_105237</name>
</gene>
<proteinExistence type="predicted"/>
<name>A0A1I6RNE0_9BACL</name>
<evidence type="ECO:0000256" key="1">
    <source>
        <dbReference type="SAM" id="Phobius"/>
    </source>
</evidence>
<organism evidence="2 3">
    <name type="scientific">Marininema halotolerans</name>
    <dbReference type="NCBI Taxonomy" id="1155944"/>
    <lineage>
        <taxon>Bacteria</taxon>
        <taxon>Bacillati</taxon>
        <taxon>Bacillota</taxon>
        <taxon>Bacilli</taxon>
        <taxon>Bacillales</taxon>
        <taxon>Thermoactinomycetaceae</taxon>
        <taxon>Marininema</taxon>
    </lineage>
</organism>
<dbReference type="AlphaFoldDB" id="A0A1I6RNE0"/>
<keyword evidence="1" id="KW-0812">Transmembrane</keyword>
<keyword evidence="1" id="KW-1133">Transmembrane helix</keyword>
<accession>A0A1I6RNE0</accession>
<dbReference type="RefSeq" id="WP_091836564.1">
    <property type="nucleotide sequence ID" value="NZ_FPAA01000005.1"/>
</dbReference>
<feature type="transmembrane region" description="Helical" evidence="1">
    <location>
        <begin position="38"/>
        <end position="58"/>
    </location>
</feature>
<sequence>MRKGKKIVLLGAIMALMGMCRLFVEERAMAKHRCKQGMGWTVFGFGMAFLWMSGWMFCRRKWMKMDLEVD</sequence>
<protein>
    <submittedName>
        <fullName evidence="2">Uncharacterized protein</fullName>
    </submittedName>
</protein>
<dbReference type="OrthoDB" id="1756838at2"/>
<reference evidence="3" key="1">
    <citation type="submission" date="2016-10" db="EMBL/GenBank/DDBJ databases">
        <authorList>
            <person name="Varghese N."/>
            <person name="Submissions S."/>
        </authorList>
    </citation>
    <scope>NUCLEOTIDE SEQUENCE [LARGE SCALE GENOMIC DNA]</scope>
    <source>
        <strain evidence="3">DSM 45789</strain>
    </source>
</reference>
<keyword evidence="3" id="KW-1185">Reference proteome</keyword>
<evidence type="ECO:0000313" key="3">
    <source>
        <dbReference type="Proteomes" id="UP000198660"/>
    </source>
</evidence>